<dbReference type="GO" id="GO:0008360">
    <property type="term" value="P:regulation of cell shape"/>
    <property type="evidence" value="ECO:0007669"/>
    <property type="project" value="UniProtKB-KW"/>
</dbReference>
<keyword evidence="6" id="KW-0479">Metal-binding</keyword>
<evidence type="ECO:0000256" key="3">
    <source>
        <dbReference type="ARBA" id="ARBA00023316"/>
    </source>
</evidence>
<dbReference type="Pfam" id="PF01820">
    <property type="entry name" value="Dala_Dala_lig_N"/>
    <property type="match status" value="1"/>
</dbReference>
<dbReference type="PIRSF" id="PIRSF039102">
    <property type="entry name" value="Ddl/VanB"/>
    <property type="match status" value="1"/>
</dbReference>
<keyword evidence="6" id="KW-0464">Manganese</keyword>
<comment type="similarity">
    <text evidence="1 4">Belongs to the D-alanine--D-alanine ligase family.</text>
</comment>
<keyword evidence="7" id="KW-0547">Nucleotide-binding</keyword>
<dbReference type="GO" id="GO:0009252">
    <property type="term" value="P:peptidoglycan biosynthetic process"/>
    <property type="evidence" value="ECO:0007669"/>
    <property type="project" value="UniProtKB-UniRule"/>
</dbReference>
<dbReference type="GO" id="GO:0071555">
    <property type="term" value="P:cell wall organization"/>
    <property type="evidence" value="ECO:0007669"/>
    <property type="project" value="UniProtKB-KW"/>
</dbReference>
<keyword evidence="4" id="KW-0573">Peptidoglycan synthesis</keyword>
<name>A0A7W3JDF3_9MICO</name>
<protein>
    <recommendedName>
        <fullName evidence="4">D-alanine--D-alanine ligase</fullName>
        <ecNumber evidence="4">6.3.2.4</ecNumber>
    </recommendedName>
    <alternativeName>
        <fullName evidence="4">D-Ala-D-Ala ligase</fullName>
    </alternativeName>
    <alternativeName>
        <fullName evidence="4">D-alanylalanine synthetase</fullName>
    </alternativeName>
</protein>
<feature type="domain" description="ATP-grasp" evidence="9">
    <location>
        <begin position="140"/>
        <end position="346"/>
    </location>
</feature>
<dbReference type="GO" id="GO:0005524">
    <property type="term" value="F:ATP binding"/>
    <property type="evidence" value="ECO:0007669"/>
    <property type="project" value="UniProtKB-UniRule"/>
</dbReference>
<keyword evidence="4" id="KW-0133">Cell shape</keyword>
<dbReference type="InterPro" id="IPR005905">
    <property type="entry name" value="D_ala_D_ala"/>
</dbReference>
<dbReference type="InterPro" id="IPR013815">
    <property type="entry name" value="ATP_grasp_subdomain_1"/>
</dbReference>
<keyword evidence="2 4" id="KW-0436">Ligase</keyword>
<dbReference type="InterPro" id="IPR011761">
    <property type="entry name" value="ATP-grasp"/>
</dbReference>
<dbReference type="Pfam" id="PF07478">
    <property type="entry name" value="Dala_Dala_lig_C"/>
    <property type="match status" value="1"/>
</dbReference>
<dbReference type="HAMAP" id="MF_00047">
    <property type="entry name" value="Dala_Dala_lig"/>
    <property type="match status" value="1"/>
</dbReference>
<dbReference type="SUPFAM" id="SSF52440">
    <property type="entry name" value="PreATP-grasp domain"/>
    <property type="match status" value="1"/>
</dbReference>
<keyword evidence="4" id="KW-0963">Cytoplasm</keyword>
<dbReference type="Gene3D" id="3.30.470.20">
    <property type="entry name" value="ATP-grasp fold, B domain"/>
    <property type="match status" value="1"/>
</dbReference>
<dbReference type="PANTHER" id="PTHR23132">
    <property type="entry name" value="D-ALANINE--D-ALANINE LIGASE"/>
    <property type="match status" value="1"/>
</dbReference>
<keyword evidence="6" id="KW-0460">Magnesium</keyword>
<feature type="region of interest" description="Disordered" evidence="8">
    <location>
        <begin position="1"/>
        <end position="37"/>
    </location>
</feature>
<dbReference type="Proteomes" id="UP000540568">
    <property type="component" value="Unassembled WGS sequence"/>
</dbReference>
<dbReference type="RefSeq" id="WP_182619854.1">
    <property type="nucleotide sequence ID" value="NZ_BAAATF010000017.1"/>
</dbReference>
<dbReference type="InterPro" id="IPR016185">
    <property type="entry name" value="PreATP-grasp_dom_sf"/>
</dbReference>
<comment type="catalytic activity">
    <reaction evidence="4">
        <text>2 D-alanine + ATP = D-alanyl-D-alanine + ADP + phosphate + H(+)</text>
        <dbReference type="Rhea" id="RHEA:11224"/>
        <dbReference type="ChEBI" id="CHEBI:15378"/>
        <dbReference type="ChEBI" id="CHEBI:30616"/>
        <dbReference type="ChEBI" id="CHEBI:43474"/>
        <dbReference type="ChEBI" id="CHEBI:57416"/>
        <dbReference type="ChEBI" id="CHEBI:57822"/>
        <dbReference type="ChEBI" id="CHEBI:456216"/>
        <dbReference type="EC" id="6.3.2.4"/>
    </reaction>
</comment>
<sequence>MTSPSPVPTAPASSGPPVGSPSTPVVPDAGPDAAPGAVRSSPLVVVLAGGLSHERDVSLRSGRRVAEALRSTGLEVLLHDVDADLLSFLRTTRPDVVWPLLHGASGEDGSVRDVLDMAGLPYVGTGPRASRLVWNKPISKSALLDAGLATPDYVTLPQSLFRDLGAQPVLDTILRRIGLPLVVKPTEGGSALGVTVVTRAEDLPRAMVECFSYGETALVERAIDGVELAVSVIEGPDGPEALPAVEIVAEGGYDYAARYVAGETEFFAPARLTAEQADLVADVAVRAHRALHLRHLSRTDLILDRAGTPHVLEVNVAPGMTEMSLLPQAVAASGHDLPTLYRAIVDRALVAAR</sequence>
<dbReference type="InterPro" id="IPR011095">
    <property type="entry name" value="Dala_Dala_lig_C"/>
</dbReference>
<accession>A0A7W3JDF3</accession>
<comment type="caution">
    <text evidence="10">The sequence shown here is derived from an EMBL/GenBank/DDBJ whole genome shotgun (WGS) entry which is preliminary data.</text>
</comment>
<feature type="compositionally biased region" description="Low complexity" evidence="8">
    <location>
        <begin position="10"/>
        <end position="37"/>
    </location>
</feature>
<dbReference type="EC" id="6.3.2.4" evidence="4"/>
<dbReference type="AlphaFoldDB" id="A0A7W3JDF3"/>
<feature type="binding site" evidence="6">
    <location>
        <position position="300"/>
    </location>
    <ligand>
        <name>Mg(2+)</name>
        <dbReference type="ChEBI" id="CHEBI:18420"/>
        <label>1</label>
    </ligand>
</feature>
<comment type="cofactor">
    <cofactor evidence="6">
        <name>Mg(2+)</name>
        <dbReference type="ChEBI" id="CHEBI:18420"/>
    </cofactor>
    <cofactor evidence="6">
        <name>Mn(2+)</name>
        <dbReference type="ChEBI" id="CHEBI:29035"/>
    </cofactor>
    <text evidence="6">Binds 2 magnesium or manganese ions per subunit.</text>
</comment>
<evidence type="ECO:0000313" key="11">
    <source>
        <dbReference type="Proteomes" id="UP000540568"/>
    </source>
</evidence>
<dbReference type="EMBL" id="JACGWV010000002">
    <property type="protein sequence ID" value="MBA8810801.1"/>
    <property type="molecule type" value="Genomic_DNA"/>
</dbReference>
<evidence type="ECO:0000259" key="9">
    <source>
        <dbReference type="PROSITE" id="PS50975"/>
    </source>
</evidence>
<comment type="function">
    <text evidence="4">Cell wall formation.</text>
</comment>
<dbReference type="GO" id="GO:0008716">
    <property type="term" value="F:D-alanine-D-alanine ligase activity"/>
    <property type="evidence" value="ECO:0007669"/>
    <property type="project" value="UniProtKB-UniRule"/>
</dbReference>
<keyword evidence="3 4" id="KW-0961">Cell wall biogenesis/degradation</keyword>
<evidence type="ECO:0000256" key="2">
    <source>
        <dbReference type="ARBA" id="ARBA00022598"/>
    </source>
</evidence>
<comment type="subcellular location">
    <subcellularLocation>
        <location evidence="4">Cytoplasm</location>
    </subcellularLocation>
</comment>
<proteinExistence type="inferred from homology"/>
<dbReference type="PROSITE" id="PS50975">
    <property type="entry name" value="ATP_GRASP"/>
    <property type="match status" value="1"/>
</dbReference>
<keyword evidence="11" id="KW-1185">Reference proteome</keyword>
<evidence type="ECO:0000256" key="4">
    <source>
        <dbReference type="HAMAP-Rule" id="MF_00047"/>
    </source>
</evidence>
<dbReference type="Gene3D" id="3.30.1490.20">
    <property type="entry name" value="ATP-grasp fold, A domain"/>
    <property type="match status" value="1"/>
</dbReference>
<evidence type="ECO:0000256" key="1">
    <source>
        <dbReference type="ARBA" id="ARBA00010871"/>
    </source>
</evidence>
<dbReference type="GO" id="GO:0046872">
    <property type="term" value="F:metal ion binding"/>
    <property type="evidence" value="ECO:0007669"/>
    <property type="project" value="UniProtKB-KW"/>
</dbReference>
<dbReference type="GO" id="GO:0005737">
    <property type="term" value="C:cytoplasm"/>
    <property type="evidence" value="ECO:0007669"/>
    <property type="project" value="UniProtKB-SubCell"/>
</dbReference>
<evidence type="ECO:0000256" key="7">
    <source>
        <dbReference type="PROSITE-ProRule" id="PRU00409"/>
    </source>
</evidence>
<evidence type="ECO:0000256" key="8">
    <source>
        <dbReference type="SAM" id="MobiDB-lite"/>
    </source>
</evidence>
<evidence type="ECO:0000256" key="5">
    <source>
        <dbReference type="PIRSR" id="PIRSR039102-1"/>
    </source>
</evidence>
<feature type="binding site" evidence="6">
    <location>
        <position position="315"/>
    </location>
    <ligand>
        <name>Mg(2+)</name>
        <dbReference type="ChEBI" id="CHEBI:18420"/>
        <label>2</label>
    </ligand>
</feature>
<dbReference type="Gene3D" id="3.40.50.20">
    <property type="match status" value="1"/>
</dbReference>
<evidence type="ECO:0000313" key="10">
    <source>
        <dbReference type="EMBL" id="MBA8810801.1"/>
    </source>
</evidence>
<dbReference type="SUPFAM" id="SSF56059">
    <property type="entry name" value="Glutathione synthetase ATP-binding domain-like"/>
    <property type="match status" value="1"/>
</dbReference>
<gene>
    <name evidence="4" type="primary">ddl</name>
    <name evidence="10" type="ORF">FHX71_004777</name>
</gene>
<dbReference type="InterPro" id="IPR011127">
    <property type="entry name" value="Dala_Dala_lig_N"/>
</dbReference>
<dbReference type="NCBIfam" id="NF002378">
    <property type="entry name" value="PRK01372.1"/>
    <property type="match status" value="1"/>
</dbReference>
<dbReference type="UniPathway" id="UPA00219"/>
<feature type="active site" evidence="5">
    <location>
        <position position="324"/>
    </location>
</feature>
<evidence type="ECO:0000256" key="6">
    <source>
        <dbReference type="PIRSR" id="PIRSR039102-3"/>
    </source>
</evidence>
<keyword evidence="7" id="KW-0067">ATP-binding</keyword>
<comment type="pathway">
    <text evidence="4">Cell wall biogenesis; peptidoglycan biosynthesis.</text>
</comment>
<feature type="binding site" evidence="6">
    <location>
        <position position="313"/>
    </location>
    <ligand>
        <name>Mg(2+)</name>
        <dbReference type="ChEBI" id="CHEBI:18420"/>
        <label>1</label>
    </ligand>
</feature>
<dbReference type="PANTHER" id="PTHR23132:SF23">
    <property type="entry name" value="D-ALANINE--D-ALANINE LIGASE B"/>
    <property type="match status" value="1"/>
</dbReference>
<feature type="active site" evidence="5">
    <location>
        <position position="190"/>
    </location>
</feature>
<reference evidence="10 11" key="1">
    <citation type="submission" date="2020-07" db="EMBL/GenBank/DDBJ databases">
        <title>Sequencing the genomes of 1000 actinobacteria strains.</title>
        <authorList>
            <person name="Klenk H.-P."/>
        </authorList>
    </citation>
    <scope>NUCLEOTIDE SEQUENCE [LARGE SCALE GENOMIC DNA]</scope>
    <source>
        <strain evidence="10 11">DSM 44121</strain>
    </source>
</reference>
<feature type="active site" evidence="5">
    <location>
        <position position="54"/>
    </location>
</feature>
<organism evidence="10 11">
    <name type="scientific">Promicromonospora sukumoe</name>
    <dbReference type="NCBI Taxonomy" id="88382"/>
    <lineage>
        <taxon>Bacteria</taxon>
        <taxon>Bacillati</taxon>
        <taxon>Actinomycetota</taxon>
        <taxon>Actinomycetes</taxon>
        <taxon>Micrococcales</taxon>
        <taxon>Promicromonosporaceae</taxon>
        <taxon>Promicromonospora</taxon>
    </lineage>
</organism>
<feature type="binding site" evidence="6">
    <location>
        <position position="313"/>
    </location>
    <ligand>
        <name>Mg(2+)</name>
        <dbReference type="ChEBI" id="CHEBI:18420"/>
        <label>2</label>
    </ligand>
</feature>